<evidence type="ECO:0000313" key="1">
    <source>
        <dbReference type="EMBL" id="VAW00644.1"/>
    </source>
</evidence>
<dbReference type="Gene3D" id="1.10.760.10">
    <property type="entry name" value="Cytochrome c-like domain"/>
    <property type="match status" value="1"/>
</dbReference>
<dbReference type="InterPro" id="IPR036909">
    <property type="entry name" value="Cyt_c-like_dom_sf"/>
</dbReference>
<evidence type="ECO:0008006" key="2">
    <source>
        <dbReference type="Google" id="ProtNLM"/>
    </source>
</evidence>
<accession>A0A3B0SVZ0</accession>
<dbReference type="GO" id="GO:0020037">
    <property type="term" value="F:heme binding"/>
    <property type="evidence" value="ECO:0007669"/>
    <property type="project" value="InterPro"/>
</dbReference>
<name>A0A3B0SVZ0_9ZZZZ</name>
<feature type="non-terminal residue" evidence="1">
    <location>
        <position position="1"/>
    </location>
</feature>
<dbReference type="GO" id="GO:0009055">
    <property type="term" value="F:electron transfer activity"/>
    <property type="evidence" value="ECO:0007669"/>
    <property type="project" value="InterPro"/>
</dbReference>
<dbReference type="SUPFAM" id="SSF46626">
    <property type="entry name" value="Cytochrome c"/>
    <property type="match status" value="1"/>
</dbReference>
<dbReference type="AlphaFoldDB" id="A0A3B0SVZ0"/>
<protein>
    <recommendedName>
        <fullName evidence="2">Cytochrome c family protein</fullName>
    </recommendedName>
</protein>
<sequence>WIDGPRAALPGTTMGFVGIKDAEKRKNLIAYLYTETGGAQQ</sequence>
<reference evidence="1" key="1">
    <citation type="submission" date="2018-06" db="EMBL/GenBank/DDBJ databases">
        <authorList>
            <person name="Zhirakovskaya E."/>
        </authorList>
    </citation>
    <scope>NUCLEOTIDE SEQUENCE</scope>
</reference>
<gene>
    <name evidence="1" type="ORF">MNBD_ALPHA06-1210</name>
</gene>
<dbReference type="EMBL" id="UOEE01000300">
    <property type="protein sequence ID" value="VAW00644.1"/>
    <property type="molecule type" value="Genomic_DNA"/>
</dbReference>
<organism evidence="1">
    <name type="scientific">hydrothermal vent metagenome</name>
    <dbReference type="NCBI Taxonomy" id="652676"/>
    <lineage>
        <taxon>unclassified sequences</taxon>
        <taxon>metagenomes</taxon>
        <taxon>ecological metagenomes</taxon>
    </lineage>
</organism>
<proteinExistence type="predicted"/>